<keyword evidence="7" id="KW-1185">Reference proteome</keyword>
<dbReference type="PROSITE" id="PS00211">
    <property type="entry name" value="ABC_TRANSPORTER_1"/>
    <property type="match status" value="1"/>
</dbReference>
<proteinExistence type="inferred from homology"/>
<comment type="similarity">
    <text evidence="1">Belongs to the ABC transporter superfamily.</text>
</comment>
<dbReference type="RefSeq" id="WP_378753565.1">
    <property type="nucleotide sequence ID" value="NZ_JBHSSV010000017.1"/>
</dbReference>
<keyword evidence="2" id="KW-0813">Transport</keyword>
<feature type="domain" description="ABC transporter" evidence="5">
    <location>
        <begin position="6"/>
        <end position="256"/>
    </location>
</feature>
<dbReference type="Pfam" id="PF00005">
    <property type="entry name" value="ABC_tran"/>
    <property type="match status" value="1"/>
</dbReference>
<organism evidence="6 7">
    <name type="scientific">Microbacterium koreense</name>
    <dbReference type="NCBI Taxonomy" id="323761"/>
    <lineage>
        <taxon>Bacteria</taxon>
        <taxon>Bacillati</taxon>
        <taxon>Actinomycetota</taxon>
        <taxon>Actinomycetes</taxon>
        <taxon>Micrococcales</taxon>
        <taxon>Microbacteriaceae</taxon>
        <taxon>Microbacterium</taxon>
    </lineage>
</organism>
<dbReference type="CDD" id="cd03257">
    <property type="entry name" value="ABC_NikE_OppD_transporters"/>
    <property type="match status" value="1"/>
</dbReference>
<dbReference type="SMART" id="SM00382">
    <property type="entry name" value="AAA"/>
    <property type="match status" value="1"/>
</dbReference>
<dbReference type="InterPro" id="IPR003593">
    <property type="entry name" value="AAA+_ATPase"/>
</dbReference>
<dbReference type="EMBL" id="JBHTIM010000001">
    <property type="protein sequence ID" value="MFD0780842.1"/>
    <property type="molecule type" value="Genomic_DNA"/>
</dbReference>
<sequence>MAAALVEASDLTKAYPVRSRLLRRRIGETTVVDGVDLTVAAGEIVGLVGESGSGKSTIGRMLLGLLPVSGGTVCFEGRDVTHPTAGELRSLRTARQMIFQDPYASLNPRMTVAATVREVLDVNRIGEAAQRSRRVAELFDLVRLQPEHLQRLPHELSGGQRQRVCIARALATSPRFLVADEALASLDVSIQAQIADLLLDLREELGIACLFITHDLAMAGYMCDRVVVLQRGRVVEHGDAHSVLLGPRDEYTRELIRAVPAAHIGARLTGGDDLAAPARPHGHKEEHA</sequence>
<reference evidence="7" key="1">
    <citation type="journal article" date="2019" name="Int. J. Syst. Evol. Microbiol.">
        <title>The Global Catalogue of Microorganisms (GCM) 10K type strain sequencing project: providing services to taxonomists for standard genome sequencing and annotation.</title>
        <authorList>
            <consortium name="The Broad Institute Genomics Platform"/>
            <consortium name="The Broad Institute Genome Sequencing Center for Infectious Disease"/>
            <person name="Wu L."/>
            <person name="Ma J."/>
        </authorList>
    </citation>
    <scope>NUCLEOTIDE SEQUENCE [LARGE SCALE GENOMIC DNA]</scope>
    <source>
        <strain evidence="7">CCUG 50754</strain>
    </source>
</reference>
<dbReference type="PROSITE" id="PS50893">
    <property type="entry name" value="ABC_TRANSPORTER_2"/>
    <property type="match status" value="1"/>
</dbReference>
<gene>
    <name evidence="6" type="ORF">ACFQZV_05955</name>
</gene>
<dbReference type="Proteomes" id="UP001597042">
    <property type="component" value="Unassembled WGS sequence"/>
</dbReference>
<dbReference type="PANTHER" id="PTHR43776">
    <property type="entry name" value="TRANSPORT ATP-BINDING PROTEIN"/>
    <property type="match status" value="1"/>
</dbReference>
<accession>A0ABW2ZQD0</accession>
<dbReference type="Gene3D" id="3.40.50.300">
    <property type="entry name" value="P-loop containing nucleotide triphosphate hydrolases"/>
    <property type="match status" value="1"/>
</dbReference>
<name>A0ABW2ZQD0_9MICO</name>
<dbReference type="PANTHER" id="PTHR43776:SF7">
    <property type="entry name" value="D,D-DIPEPTIDE TRANSPORT ATP-BINDING PROTEIN DDPF-RELATED"/>
    <property type="match status" value="1"/>
</dbReference>
<keyword evidence="4 6" id="KW-0067">ATP-binding</keyword>
<evidence type="ECO:0000313" key="7">
    <source>
        <dbReference type="Proteomes" id="UP001597042"/>
    </source>
</evidence>
<evidence type="ECO:0000256" key="4">
    <source>
        <dbReference type="ARBA" id="ARBA00022840"/>
    </source>
</evidence>
<dbReference type="InterPro" id="IPR027417">
    <property type="entry name" value="P-loop_NTPase"/>
</dbReference>
<evidence type="ECO:0000256" key="3">
    <source>
        <dbReference type="ARBA" id="ARBA00022741"/>
    </source>
</evidence>
<evidence type="ECO:0000259" key="5">
    <source>
        <dbReference type="PROSITE" id="PS50893"/>
    </source>
</evidence>
<dbReference type="InterPro" id="IPR050319">
    <property type="entry name" value="ABC_transp_ATP-bind"/>
</dbReference>
<evidence type="ECO:0000256" key="1">
    <source>
        <dbReference type="ARBA" id="ARBA00005417"/>
    </source>
</evidence>
<dbReference type="SUPFAM" id="SSF52540">
    <property type="entry name" value="P-loop containing nucleoside triphosphate hydrolases"/>
    <property type="match status" value="1"/>
</dbReference>
<dbReference type="InterPro" id="IPR003439">
    <property type="entry name" value="ABC_transporter-like_ATP-bd"/>
</dbReference>
<evidence type="ECO:0000256" key="2">
    <source>
        <dbReference type="ARBA" id="ARBA00022448"/>
    </source>
</evidence>
<keyword evidence="3" id="KW-0547">Nucleotide-binding</keyword>
<comment type="caution">
    <text evidence="6">The sequence shown here is derived from an EMBL/GenBank/DDBJ whole genome shotgun (WGS) entry which is preliminary data.</text>
</comment>
<protein>
    <submittedName>
        <fullName evidence="6">ATP-binding cassette domain-containing protein</fullName>
    </submittedName>
</protein>
<dbReference type="InterPro" id="IPR017871">
    <property type="entry name" value="ABC_transporter-like_CS"/>
</dbReference>
<dbReference type="GO" id="GO:0005524">
    <property type="term" value="F:ATP binding"/>
    <property type="evidence" value="ECO:0007669"/>
    <property type="project" value="UniProtKB-KW"/>
</dbReference>
<evidence type="ECO:0000313" key="6">
    <source>
        <dbReference type="EMBL" id="MFD0780842.1"/>
    </source>
</evidence>